<dbReference type="EMBL" id="QURR01000032">
    <property type="protein sequence ID" value="RGE40956.1"/>
    <property type="molecule type" value="Genomic_DNA"/>
</dbReference>
<gene>
    <name evidence="1" type="ORF">DZC30_19605</name>
</gene>
<comment type="caution">
    <text evidence="1">The sequence shown here is derived from an EMBL/GenBank/DDBJ whole genome shotgun (WGS) entry which is preliminary data.</text>
</comment>
<evidence type="ECO:0000313" key="1">
    <source>
        <dbReference type="EMBL" id="RGE40956.1"/>
    </source>
</evidence>
<proteinExistence type="predicted"/>
<protein>
    <submittedName>
        <fullName evidence="1">Uncharacterized protein</fullName>
    </submittedName>
</protein>
<sequence>MTMPFPKKLLLKAFAELEAQSTDRPRITHGESGWSVAGTNCVLMRPDGRTSFDTPQQAFRVLAGVGIRSAIIEWDGLDAITE</sequence>
<accession>A0A373F9W9</accession>
<dbReference type="AlphaFoldDB" id="A0A373F9W9"/>
<organism evidence="1 2">
    <name type="scientific">Comamonas testosteroni</name>
    <name type="common">Pseudomonas testosteroni</name>
    <dbReference type="NCBI Taxonomy" id="285"/>
    <lineage>
        <taxon>Bacteria</taxon>
        <taxon>Pseudomonadati</taxon>
        <taxon>Pseudomonadota</taxon>
        <taxon>Betaproteobacteria</taxon>
        <taxon>Burkholderiales</taxon>
        <taxon>Comamonadaceae</taxon>
        <taxon>Comamonas</taxon>
    </lineage>
</organism>
<name>A0A373F9W9_COMTE</name>
<dbReference type="Proteomes" id="UP000261948">
    <property type="component" value="Unassembled WGS sequence"/>
</dbReference>
<evidence type="ECO:0000313" key="2">
    <source>
        <dbReference type="Proteomes" id="UP000261948"/>
    </source>
</evidence>
<reference evidence="1 2" key="1">
    <citation type="submission" date="2018-08" db="EMBL/GenBank/DDBJ databases">
        <title>Comamonas testosteroni strain SWCO2.</title>
        <authorList>
            <person name="Jiang N."/>
            <person name="Zhang X.Z."/>
        </authorList>
    </citation>
    <scope>NUCLEOTIDE SEQUENCE [LARGE SCALE GENOMIC DNA]</scope>
    <source>
        <strain evidence="1 2">SWCO2</strain>
    </source>
</reference>
<keyword evidence="2" id="KW-1185">Reference proteome</keyword>